<dbReference type="PANTHER" id="PTHR10199:SF119">
    <property type="entry name" value="RE20510P"/>
    <property type="match status" value="1"/>
</dbReference>
<feature type="region of interest" description="Disordered" evidence="1">
    <location>
        <begin position="536"/>
        <end position="600"/>
    </location>
</feature>
<keyword evidence="3" id="KW-1185">Reference proteome</keyword>
<feature type="compositionally biased region" description="Acidic residues" evidence="1">
    <location>
        <begin position="1915"/>
        <end position="1930"/>
    </location>
</feature>
<dbReference type="STRING" id="1454201.NMS_1480"/>
<dbReference type="PANTHER" id="PTHR10199">
    <property type="entry name" value="THROMBOSPONDIN"/>
    <property type="match status" value="1"/>
</dbReference>
<dbReference type="Gene3D" id="4.10.1080.10">
    <property type="entry name" value="TSP type-3 repeat"/>
    <property type="match status" value="4"/>
</dbReference>
<dbReference type="Proteomes" id="UP000031760">
    <property type="component" value="Chromosome"/>
</dbReference>
<feature type="region of interest" description="Disordered" evidence="1">
    <location>
        <begin position="1787"/>
        <end position="1833"/>
    </location>
</feature>
<feature type="region of interest" description="Disordered" evidence="1">
    <location>
        <begin position="405"/>
        <end position="513"/>
    </location>
</feature>
<dbReference type="Pfam" id="PF13585">
    <property type="entry name" value="CHU_C"/>
    <property type="match status" value="1"/>
</dbReference>
<feature type="compositionally biased region" description="Acidic residues" evidence="1">
    <location>
        <begin position="188"/>
        <end position="197"/>
    </location>
</feature>
<feature type="compositionally biased region" description="Acidic residues" evidence="1">
    <location>
        <begin position="447"/>
        <end position="461"/>
    </location>
</feature>
<dbReference type="InterPro" id="IPR018247">
    <property type="entry name" value="EF_Hand_1_Ca_BS"/>
</dbReference>
<dbReference type="InterPro" id="IPR028974">
    <property type="entry name" value="TSP_type-3_rpt"/>
</dbReference>
<dbReference type="EMBL" id="AP014548">
    <property type="protein sequence ID" value="BAO55489.1"/>
    <property type="molecule type" value="Genomic_DNA"/>
</dbReference>
<dbReference type="KEGG" id="nmf:NMS_1480"/>
<evidence type="ECO:0000313" key="2">
    <source>
        <dbReference type="EMBL" id="BAO55489.1"/>
    </source>
</evidence>
<dbReference type="OrthoDB" id="1391086at2"/>
<evidence type="ECO:0000256" key="1">
    <source>
        <dbReference type="SAM" id="MobiDB-lite"/>
    </source>
</evidence>
<feature type="compositionally biased region" description="Polar residues" evidence="1">
    <location>
        <begin position="1902"/>
        <end position="1914"/>
    </location>
</feature>
<feature type="region of interest" description="Disordered" evidence="1">
    <location>
        <begin position="229"/>
        <end position="266"/>
    </location>
</feature>
<feature type="compositionally biased region" description="Acidic residues" evidence="1">
    <location>
        <begin position="588"/>
        <end position="600"/>
    </location>
</feature>
<evidence type="ECO:0000313" key="3">
    <source>
        <dbReference type="Proteomes" id="UP000031760"/>
    </source>
</evidence>
<dbReference type="SUPFAM" id="SSF103647">
    <property type="entry name" value="TSP type-3 repeat"/>
    <property type="match status" value="6"/>
</dbReference>
<feature type="compositionally biased region" description="Acidic residues" evidence="1">
    <location>
        <begin position="630"/>
        <end position="640"/>
    </location>
</feature>
<feature type="region of interest" description="Disordered" evidence="1">
    <location>
        <begin position="304"/>
        <end position="382"/>
    </location>
</feature>
<dbReference type="PROSITE" id="PS00018">
    <property type="entry name" value="EF_HAND_1"/>
    <property type="match status" value="2"/>
</dbReference>
<reference evidence="2 3" key="1">
    <citation type="journal article" date="2014" name="Proc. Natl. Acad. Sci. U.S.A.">
        <title>Functional characterization of flavobacteria rhodopsins reveals a unique class of light-driven chloride pump in bacteria.</title>
        <authorList>
            <person name="Yoshizawa S."/>
            <person name="Kumagai Y."/>
            <person name="Kim H."/>
            <person name="Ogura Y."/>
            <person name="Hayashi T."/>
            <person name="Iwasaki W."/>
            <person name="DeLong E.F."/>
            <person name="Kogure K."/>
        </authorList>
    </citation>
    <scope>NUCLEOTIDE SEQUENCE [LARGE SCALE GENOMIC DNA]</scope>
    <source>
        <strain evidence="2 3">S1-08</strain>
    </source>
</reference>
<organism evidence="2 3">
    <name type="scientific">Nonlabens marinus S1-08</name>
    <dbReference type="NCBI Taxonomy" id="1454201"/>
    <lineage>
        <taxon>Bacteria</taxon>
        <taxon>Pseudomonadati</taxon>
        <taxon>Bacteroidota</taxon>
        <taxon>Flavobacteriia</taxon>
        <taxon>Flavobacteriales</taxon>
        <taxon>Flavobacteriaceae</taxon>
        <taxon>Nonlabens</taxon>
    </lineage>
</organism>
<dbReference type="GO" id="GO:0005509">
    <property type="term" value="F:calcium ion binding"/>
    <property type="evidence" value="ECO:0007669"/>
    <property type="project" value="InterPro"/>
</dbReference>
<sequence>MNKITLPNAAINLLSSKAIVPLSIFLFCFAFAKANRFEGPHSTINYNAFSVVFMDRDGDGVLDVDDIDDDNDGIIDTVEGTSDLDNDGIIDSLDQDADDDGVPDNVEGQSTAGYISPSGTDSDGNGLDDAYESTPGAGEGIIPVDTDGDLTPDYKDLDSDGDGVVDATEAFDFDADGLPEVIPSGGDMDQDGIDDSYDGSNGGYADPNGAQVVFGPLFDLVNTDRADDLDFRDTDDDNDGLLSSDEFNDPNGDGLANDANDADGDRIPDYLDLDNADNDGDTVPNNLDIDDDNDGILDTLEGIADFDGDGVRNSYDQDTDNDGIPDNVEGQSTTGYIPPSGVDSDRNGLDDAYESSPGAGEGITPQNTDGDGNPDYVDIDSDNDNVDDFIEGFDFDNDGFPDIVLSNSDADNDGLDDAFDSNTSGYGDPNGSVVTVRPSADLNNTDGLDDLDYRDTDDDNDGILTVNENPDVDGDPLTIDPRDQDNNNVPDYLQFDDNDEDGVGDGTDIDDDNDGILDTVEGNGDFDGDGIIDQYDQDTDNDGIPDNVEAQSTTGYIAPTGVDSDGNGLDDAYESAPGNGEGITPNNEDGEGDPDYIDIDSDNDGVFDATEGFDFDNDGIADIAFANVDSDQDGLDDSFDGDTTGYGDPNGLQVTSNPINDLNDTDGDAATGGTLNNLDFRDIDDDNDGLLTIDEDTDNDGNYINDDADGDGIPNYLDLPDNDRDGVPDVDDVDDDNDGILDTVEGTVDSDADGLIDAFDLDSDADGIPDNVEAQETDNYIAPSGIDSDGNGLDDAYEVTPGSGEGLTPQNSDALDTPDYIDTDSDNDGVSDNTEAFDAVTSVGDSNTNGIDDFYETPIANDPYGDPNGNLDNGALDTNNNEFPATVEVDFREAIGTLAGFVYEDVDGNQVYDMAIDNLFPVGIEVDLTDSDGVTTVALVDADGNWTADVPVGNYTVNVDETTLPNAGVGYVLSTVGSDPETATSVFGVITNTQADGYQAIGTVTGFLFEDLDGDGNYDPAIDSLFPAGTIVELTDDFGNLTTATVDATGNWTVDVPAGNYIVDVDEDTLPNGGNGYLLTTGVSDPESVTVVVAETVDTAPDGYRATGTIEGFVFEDIDGDGIYNATNDNLFPAGTLVNITNSNGATVQATLDATGNWVAIVPTGTYVVDVDENSLPNNGTGYLLTTIGSDPENITVTVGTTSTTIADGYQPTGTITGFVFQDIDGDGAYDATVDNLFVAGILVELTNSTGVITTATVGADGNWLATVAAGTYTVDVDETTLPNSGVGYNLTTLGSDPETAVVTLATQTETTTDGYQAIGTITGFVFEDLDGNGVYDPALDNLFPAGTLVDMTNDLGAVFTATTDATGNWTIDVPAGDYTVDVDETSLPNGGVGYLLTTAVSDPENVTVGANEVVATAADGYQATGTIEGFVFEDINGDGVYDAAIDNLFPAGTVVEITDNGGFTIQANVNASGNWTAIVAVGDYTVDVDENTLPNNGVGYTLTTAGSDPESVTVSLGTTTTSTPDGYQANGTITGFVYEDVNNDGNYNAAIDALFPVGVIVNLTDEFGTTTPVNVGADGNWSATVPVSDYTVDVDETTLPNNGANYILSTTGSDPETITVVVDSTVGTTADGYAATGSISGFIFEDVDENQLYDAAVDRLFAAGTIVNLIDSNNVVTPVTVDATGNWVATVATGSYLVDVDETSLPFNGAGIVLTTTGSDPESGVVVSQGNNTTTLADGYLLPEDSDGDGVPDLVDIDDDNDGIIDALEGAVDTDADGIIDALDLDSDNDGIPDNVEGQSTTGYIAPSGVDSDSNGLDDAYENTPGDGRGIDPLDFDNDGLPDYLDLDTDDDGVPDAIEGFDYDNNGIADITPSGNDVDNDGLDDAFDADLSGYVDPSGRIVTNSPADELNNTDGDDEPDYRDEDDDNDGISTSVEDANGNGVFTDDDDDLDGVPDYLDADERVIEIFNVVTPNDDGDNDFLFIRGIENFENSVKIFNRWGVEVFNMDNYDNQNNVFRGVSDGRVTMASGEELPVGTYYYAISYINDAGRAIQLAGYFYINR</sequence>
<dbReference type="HOGENOM" id="CLU_232935_0_0_10"/>
<name>W8VQ72_9FLAO</name>
<dbReference type="SUPFAM" id="SSF117074">
    <property type="entry name" value="Hypothetical protein PA1324"/>
    <property type="match status" value="1"/>
</dbReference>
<dbReference type="Gene3D" id="2.60.40.10">
    <property type="entry name" value="Immunoglobulins"/>
    <property type="match status" value="4"/>
</dbReference>
<protein>
    <submittedName>
        <fullName evidence="2">Internalin, putative</fullName>
    </submittedName>
</protein>
<dbReference type="InterPro" id="IPR013783">
    <property type="entry name" value="Ig-like_fold"/>
</dbReference>
<feature type="compositionally biased region" description="Acidic residues" evidence="1">
    <location>
        <begin position="410"/>
        <end position="419"/>
    </location>
</feature>
<accession>W8VQ72</accession>
<feature type="compositionally biased region" description="Acidic residues" evidence="1">
    <location>
        <begin position="494"/>
        <end position="513"/>
    </location>
</feature>
<feature type="region of interest" description="Disordered" evidence="1">
    <location>
        <begin position="181"/>
        <end position="208"/>
    </location>
</feature>
<feature type="region of interest" description="Disordered" evidence="1">
    <location>
        <begin position="274"/>
        <end position="293"/>
    </location>
</feature>
<feature type="region of interest" description="Disordered" evidence="1">
    <location>
        <begin position="1898"/>
        <end position="1952"/>
    </location>
</feature>
<feature type="region of interest" description="Disordered" evidence="1">
    <location>
        <begin position="630"/>
        <end position="654"/>
    </location>
</feature>
<proteinExistence type="predicted"/>
<feature type="compositionally biased region" description="Low complexity" evidence="1">
    <location>
        <begin position="240"/>
        <end position="259"/>
    </location>
</feature>
<dbReference type="RefSeq" id="WP_041496089.1">
    <property type="nucleotide sequence ID" value="NZ_AP014548.1"/>
</dbReference>
<gene>
    <name evidence="2" type="ORF">NMS_1480</name>
</gene>